<keyword evidence="2" id="KW-1185">Reference proteome</keyword>
<gene>
    <name evidence="1" type="ORF">AVEN_154977_1</name>
</gene>
<feature type="non-terminal residue" evidence="1">
    <location>
        <position position="62"/>
    </location>
</feature>
<comment type="caution">
    <text evidence="1">The sequence shown here is derived from an EMBL/GenBank/DDBJ whole genome shotgun (WGS) entry which is preliminary data.</text>
</comment>
<dbReference type="AlphaFoldDB" id="A0A4Y2A8L3"/>
<evidence type="ECO:0000313" key="1">
    <source>
        <dbReference type="EMBL" id="GBL75665.1"/>
    </source>
</evidence>
<dbReference type="Proteomes" id="UP000499080">
    <property type="component" value="Unassembled WGS sequence"/>
</dbReference>
<reference evidence="1 2" key="1">
    <citation type="journal article" date="2019" name="Sci. Rep.">
        <title>Orb-weaving spider Araneus ventricosus genome elucidates the spidroin gene catalogue.</title>
        <authorList>
            <person name="Kono N."/>
            <person name="Nakamura H."/>
            <person name="Ohtoshi R."/>
            <person name="Moran D.A.P."/>
            <person name="Shinohara A."/>
            <person name="Yoshida Y."/>
            <person name="Fujiwara M."/>
            <person name="Mori M."/>
            <person name="Tomita M."/>
            <person name="Arakawa K."/>
        </authorList>
    </citation>
    <scope>NUCLEOTIDE SEQUENCE [LARGE SCALE GENOMIC DNA]</scope>
</reference>
<accession>A0A4Y2A8L3</accession>
<name>A0A4Y2A8L3_ARAVE</name>
<sequence>MEDSRGNKSNGDYLNLNTPSSVISRILHHILSNELVNRWIGAKRTTASENDHRYVNEGLEMS</sequence>
<evidence type="ECO:0000313" key="2">
    <source>
        <dbReference type="Proteomes" id="UP000499080"/>
    </source>
</evidence>
<organism evidence="1 2">
    <name type="scientific">Araneus ventricosus</name>
    <name type="common">Orbweaver spider</name>
    <name type="synonym">Epeira ventricosa</name>
    <dbReference type="NCBI Taxonomy" id="182803"/>
    <lineage>
        <taxon>Eukaryota</taxon>
        <taxon>Metazoa</taxon>
        <taxon>Ecdysozoa</taxon>
        <taxon>Arthropoda</taxon>
        <taxon>Chelicerata</taxon>
        <taxon>Arachnida</taxon>
        <taxon>Araneae</taxon>
        <taxon>Araneomorphae</taxon>
        <taxon>Entelegynae</taxon>
        <taxon>Araneoidea</taxon>
        <taxon>Araneidae</taxon>
        <taxon>Araneus</taxon>
    </lineage>
</organism>
<proteinExistence type="predicted"/>
<dbReference type="EMBL" id="BGPR01000008">
    <property type="protein sequence ID" value="GBL75665.1"/>
    <property type="molecule type" value="Genomic_DNA"/>
</dbReference>
<protein>
    <submittedName>
        <fullName evidence="1">Uncharacterized protein</fullName>
    </submittedName>
</protein>